<keyword evidence="4" id="KW-0597">Phosphoprotein</keyword>
<dbReference type="Gene3D" id="3.30.2160.10">
    <property type="entry name" value="Hect, E3 ligase catalytic domain"/>
    <property type="match status" value="1"/>
</dbReference>
<evidence type="ECO:0000256" key="1">
    <source>
        <dbReference type="ARBA" id="ARBA00004123"/>
    </source>
</evidence>
<dbReference type="GO" id="GO:0010604">
    <property type="term" value="P:positive regulation of macromolecule metabolic process"/>
    <property type="evidence" value="ECO:0007669"/>
    <property type="project" value="UniProtKB-ARBA"/>
</dbReference>
<dbReference type="GO" id="GO:0030518">
    <property type="term" value="P:nuclear receptor-mediated steroid hormone signaling pathway"/>
    <property type="evidence" value="ECO:0007669"/>
    <property type="project" value="UniProtKB-ARBA"/>
</dbReference>
<dbReference type="Gene3D" id="3.30.2410.10">
    <property type="entry name" value="Hect, E3 ligase catalytic domain"/>
    <property type="match status" value="1"/>
</dbReference>
<dbReference type="VEuPathDB" id="VectorBase:AALB017446"/>
<dbReference type="PROSITE" id="PS50237">
    <property type="entry name" value="HECT"/>
    <property type="match status" value="1"/>
</dbReference>
<dbReference type="GO" id="GO:0042752">
    <property type="term" value="P:regulation of circadian rhythm"/>
    <property type="evidence" value="ECO:0007669"/>
    <property type="project" value="UniProtKB-ARBA"/>
</dbReference>
<evidence type="ECO:0000259" key="17">
    <source>
        <dbReference type="PROSITE" id="PS50237"/>
    </source>
</evidence>
<keyword evidence="19" id="KW-1185">Reference proteome</keyword>
<proteinExistence type="predicted"/>
<dbReference type="GO" id="GO:0008270">
    <property type="term" value="F:zinc ion binding"/>
    <property type="evidence" value="ECO:0007669"/>
    <property type="project" value="UniProtKB-KW"/>
</dbReference>
<dbReference type="InterPro" id="IPR042620">
    <property type="entry name" value="NSUN7"/>
</dbReference>
<evidence type="ECO:0000256" key="2">
    <source>
        <dbReference type="ARBA" id="ARBA00004496"/>
    </source>
</evidence>
<feature type="compositionally biased region" description="Polar residues" evidence="16">
    <location>
        <begin position="158"/>
        <end position="167"/>
    </location>
</feature>
<dbReference type="VEuPathDB" id="VectorBase:AALB20_035311"/>
<evidence type="ECO:0000256" key="11">
    <source>
        <dbReference type="ARBA" id="ARBA00023108"/>
    </source>
</evidence>
<dbReference type="GO" id="GO:0016567">
    <property type="term" value="P:protein ubiquitination"/>
    <property type="evidence" value="ECO:0007669"/>
    <property type="project" value="UniProtKB-ARBA"/>
</dbReference>
<feature type="region of interest" description="Disordered" evidence="16">
    <location>
        <begin position="1637"/>
        <end position="1672"/>
    </location>
</feature>
<evidence type="ECO:0000256" key="14">
    <source>
        <dbReference type="ARBA" id="ARBA00077235"/>
    </source>
</evidence>
<dbReference type="Pfam" id="PF00632">
    <property type="entry name" value="HECT"/>
    <property type="match status" value="1"/>
</dbReference>
<feature type="compositionally biased region" description="Basic and acidic residues" evidence="16">
    <location>
        <begin position="8"/>
        <end position="18"/>
    </location>
</feature>
<keyword evidence="11" id="KW-0090">Biological rhythms</keyword>
<evidence type="ECO:0000256" key="10">
    <source>
        <dbReference type="ARBA" id="ARBA00022942"/>
    </source>
</evidence>
<evidence type="ECO:0000256" key="6">
    <source>
        <dbReference type="ARBA" id="ARBA00022723"/>
    </source>
</evidence>
<dbReference type="GO" id="GO:0048513">
    <property type="term" value="P:animal organ development"/>
    <property type="evidence" value="ECO:0007669"/>
    <property type="project" value="UniProtKB-ARBA"/>
</dbReference>
<feature type="compositionally biased region" description="Low complexity" evidence="16">
    <location>
        <begin position="147"/>
        <end position="157"/>
    </location>
</feature>
<organism evidence="18 19">
    <name type="scientific">Anopheles albimanus</name>
    <name type="common">New world malaria mosquito</name>
    <dbReference type="NCBI Taxonomy" id="7167"/>
    <lineage>
        <taxon>Eukaryota</taxon>
        <taxon>Metazoa</taxon>
        <taxon>Ecdysozoa</taxon>
        <taxon>Arthropoda</taxon>
        <taxon>Hexapoda</taxon>
        <taxon>Insecta</taxon>
        <taxon>Pterygota</taxon>
        <taxon>Neoptera</taxon>
        <taxon>Endopterygota</taxon>
        <taxon>Diptera</taxon>
        <taxon>Nematocera</taxon>
        <taxon>Culicoidea</taxon>
        <taxon>Culicidae</taxon>
        <taxon>Anophelinae</taxon>
        <taxon>Anopheles</taxon>
    </lineage>
</organism>
<dbReference type="GO" id="GO:0009966">
    <property type="term" value="P:regulation of signal transduction"/>
    <property type="evidence" value="ECO:0007669"/>
    <property type="project" value="UniProtKB-ARBA"/>
</dbReference>
<dbReference type="PANTHER" id="PTHR14663:SF2">
    <property type="entry name" value="METHYLTRANSFERASE NSUN7-RELATED"/>
    <property type="match status" value="1"/>
</dbReference>
<dbReference type="Gene3D" id="3.40.50.150">
    <property type="entry name" value="Vaccinia Virus protein VP39"/>
    <property type="match status" value="1"/>
</dbReference>
<reference evidence="18" key="2">
    <citation type="submission" date="2022-08" db="UniProtKB">
        <authorList>
            <consortium name="EnsemblMetazoa"/>
        </authorList>
    </citation>
    <scope>IDENTIFICATION</scope>
    <source>
        <strain evidence="18">STECLA/ALBI9_A</strain>
    </source>
</reference>
<dbReference type="GO" id="GO:0080090">
    <property type="term" value="P:regulation of primary metabolic process"/>
    <property type="evidence" value="ECO:0007669"/>
    <property type="project" value="UniProtKB-ARBA"/>
</dbReference>
<evidence type="ECO:0000256" key="8">
    <source>
        <dbReference type="ARBA" id="ARBA00022786"/>
    </source>
</evidence>
<sequence length="1918" mass="217844">MNQANKKNRSDDDSRIDEVSSPTKTAATGRNDDKTNSNNRHSSADRGMSSIHAGQPSSSVRLPSEEQELKRATAKKLIEQYFYQLIDGCGNAECTNKHCASSGKVEKLSPNAAAARAIQLFSQEATLCYTKEQHRDQQHHSQSNPRSSSSSSSSSSSQKPRPTSMVSESELECPAEEENQNMEVTYECSEIIAMEKDSVAPSSADGGKKEPGRSGAASSSCTTGESAVDGKMLKQLCDQCIEHGCVATLVDQISAIYSSCQLLANSFQRSKATSSIDRMLARAPPGDLRKLKKEDLRSLEGDLDKDEDSKAPVEESPQEPSDPAHTNVDIASLRSTLKALYTAQSSVFDHIDTALQKLGENLSAELGSMQSTEQLESVVTALVIVFETLLIGSAIMIEGAFPRICSAVGMLPVKSQARLVRIWAHHCPDSIHPLLQQLQQLVTISILLPALYRTGRVHNNEDVGNAIKTMKLVFYANILAGELEPTHFRETDLRDTSLPTYLSLIPEDDDDDGDGVGADGDDDLMDEDDESIEHRDRRSKQRQKYQDPLEKELDVNPLDCRKPLVPYSEFYNETLCDQIEMDHDYLVYKSMSSLPANGSGFCFMYYSFILTPATKTLALYYDSRIRMFSERRLSVLYNASTGNRTSMQGLNPFLNLRIRRDHVVDDALVELEIIAMSNPKDLKKQLVVEFTGEQGIDEGGVSKEFFQLIVEEIFNPDYGMFVTNEDSSTVWFNPSSFENEAQFTLIGIVLGLAIYNNIILAVEFPMVVYRKLMGMKGSFLDLKDLNPVLFNSLNSLLEYTENDMEEVFMQTFKIGYRDVFGNTLEHELKPDGDRIFVTQENKQEFIELYSDFLLNQSVQKQFHAFRRGFQMVTDESPLHLLFRPEEVELIVCGSKEFDFDELEKSTEYEGGFTAESQTIKDFWTIVHGLSMEAKRKLLQFTTGSDRVPVGGLARLKMVIARNGPDCDRLPTSHTCFNVLLLPEYDSKEKLEERLLKAINYSKGFARRQEQALHSMLTSQHTADCSMASNHLFYVSRADIFSVYPEILREILVLEELFGSKTITAFGHTIAATDRVPLQLPSEFDWQLKQYFRLLEQQKRINAAAEQGIQLKSSLEKPDHTYWEVRAKSIDDVTSPMTSPASADSASTTFRRRRRQCYLDNPIDFCDIDAYNQWRLEDIVRAGRLLHKPPLSVSFSDEYEMRKVYSMIYDVYRFKLVLQQALKNVGFYDSYPTLVDETTRVWLLLYDMYLRKFVKREPETVPEKDELFREANLLEIEQCLEQNSIKIAAALTRIRIQNSAYNMQCLLPPHLQDDKVAIVVSNPIIIGWINTFRIRTKQEANAILRQLGFELIEHPAPNKLSMFNLFHAREKPQHVPLSINRYKWDRFCPQVVFIYPEDKSLFLHSTIFSDHQFIIQDRSFTIGPTIFSQLLDYFEVQGDVVQTHIASPRSTAYLASLLANCNRVRNFIAYGCGTKLAEYRAYMSSLGVTNVKLFAESFADVPHGSPVVDKVVGILANPPSSYSAVGDPIDLICSRGGDLSMLEMLSESEMTDDSRRRVTKLLEEQRETLKLCMSRPQVQFVLYQTHSIVETENNIMVQRAVEYTNQKAFNVHYRAMKEREVAALAEAAGNTIVNRLMGRTKATESDGERDGADGSGGEGLGSRRNSEEDVNVPPEDQFEVVDLPDFCPQKDACLDFRECGVFLSLIKRKEVIRLDSKYLIKIAELRGIFGDTSNEPRINVKVSKRADRRSEEQEAHDLQNRKKRLKRRGSNMDSLITRLNTPTQASLKRAHHHRISSVEHKFMFFDAYREWCPKYANRSENNLSVLSDDRSSTVSIVRARIWWKATIHYVLQMGRIARLDQSKGVADLPPLILRRYDTVGCRYGAEEGSKRFRCTHYNRIPYPLPVRILEFRQYNSENR</sequence>
<dbReference type="EnsemblMetazoa" id="AALB003780-RA">
    <property type="protein sequence ID" value="AALB003780-PA"/>
    <property type="gene ID" value="AALB003780"/>
</dbReference>
<dbReference type="Pfam" id="PF16558">
    <property type="entry name" value="AZUL"/>
    <property type="match status" value="1"/>
</dbReference>
<keyword evidence="10" id="KW-0647">Proteasome</keyword>
<dbReference type="FunFam" id="3.30.2410.10:FF:000003">
    <property type="entry name" value="probable E3 ubiquitin-protein ligase HERC4 isoform X1"/>
    <property type="match status" value="1"/>
</dbReference>
<dbReference type="Proteomes" id="UP000069272">
    <property type="component" value="Chromosome 3R"/>
</dbReference>
<evidence type="ECO:0000256" key="13">
    <source>
        <dbReference type="ARBA" id="ARBA00067504"/>
    </source>
</evidence>
<dbReference type="FunFam" id="3.90.1750.10:FF:000008">
    <property type="entry name" value="Putative ubiquitin-protein ligase E3A"/>
    <property type="match status" value="1"/>
</dbReference>
<keyword evidence="7" id="KW-0863">Zinc-finger</keyword>
<dbReference type="GO" id="GO:0061630">
    <property type="term" value="F:ubiquitin protein ligase activity"/>
    <property type="evidence" value="ECO:0007669"/>
    <property type="project" value="UniProtKB-ARBA"/>
</dbReference>
<feature type="region of interest" description="Disordered" evidence="16">
    <location>
        <begin position="198"/>
        <end position="225"/>
    </location>
</feature>
<evidence type="ECO:0000256" key="15">
    <source>
        <dbReference type="ARBA" id="ARBA00077264"/>
    </source>
</evidence>
<feature type="compositionally biased region" description="Basic and acidic residues" evidence="16">
    <location>
        <begin position="1640"/>
        <end position="1651"/>
    </location>
</feature>
<dbReference type="VEuPathDB" id="VectorBase:AALB20_027683"/>
<feature type="compositionally biased region" description="Acidic residues" evidence="16">
    <location>
        <begin position="506"/>
        <end position="531"/>
    </location>
</feature>
<evidence type="ECO:0000256" key="12">
    <source>
        <dbReference type="ARBA" id="ARBA00023242"/>
    </source>
</evidence>
<keyword evidence="6" id="KW-0479">Metal-binding</keyword>
<keyword evidence="5" id="KW-0808">Transferase</keyword>
<dbReference type="GO" id="GO:0005737">
    <property type="term" value="C:cytoplasm"/>
    <property type="evidence" value="ECO:0007669"/>
    <property type="project" value="UniProtKB-SubCell"/>
</dbReference>
<feature type="compositionally biased region" description="Basic and acidic residues" evidence="16">
    <location>
        <begin position="287"/>
        <end position="313"/>
    </location>
</feature>
<feature type="region of interest" description="Disordered" evidence="16">
    <location>
        <begin position="131"/>
        <end position="179"/>
    </location>
</feature>
<feature type="region of interest" description="Disordered" evidence="16">
    <location>
        <begin position="1"/>
        <end position="67"/>
    </location>
</feature>
<protein>
    <recommendedName>
        <fullName evidence="13">Ubiquitin-protein ligase E3A</fullName>
    </recommendedName>
    <alternativeName>
        <fullName evidence="15">HECT-type ubiquitin transferase E3A</fullName>
    </alternativeName>
    <alternativeName>
        <fullName evidence="14">Oncogenic protein-associated protein E6-AP</fullName>
    </alternativeName>
</protein>
<evidence type="ECO:0000256" key="9">
    <source>
        <dbReference type="ARBA" id="ARBA00022833"/>
    </source>
</evidence>
<dbReference type="SMART" id="SM00119">
    <property type="entry name" value="HECTc"/>
    <property type="match status" value="1"/>
</dbReference>
<evidence type="ECO:0000313" key="19">
    <source>
        <dbReference type="Proteomes" id="UP000069272"/>
    </source>
</evidence>
<accession>A0A182FB97</accession>
<dbReference type="GO" id="GO:0000502">
    <property type="term" value="C:proteasome complex"/>
    <property type="evidence" value="ECO:0007669"/>
    <property type="project" value="UniProtKB-KW"/>
</dbReference>
<feature type="compositionally biased region" description="Polar residues" evidence="16">
    <location>
        <begin position="216"/>
        <end position="225"/>
    </location>
</feature>
<feature type="region of interest" description="Disordered" evidence="16">
    <location>
        <begin position="502"/>
        <end position="551"/>
    </location>
</feature>
<dbReference type="GO" id="GO:0005634">
    <property type="term" value="C:nucleus"/>
    <property type="evidence" value="ECO:0007669"/>
    <property type="project" value="UniProtKB-SubCell"/>
</dbReference>
<keyword evidence="9" id="KW-0862">Zinc</keyword>
<evidence type="ECO:0000313" key="18">
    <source>
        <dbReference type="EnsemblMetazoa" id="AALB003780-PA"/>
    </source>
</evidence>
<keyword evidence="8" id="KW-0833">Ubl conjugation pathway</keyword>
<dbReference type="Gene3D" id="6.10.130.10">
    <property type="entry name" value="Ubiquitin-protein ligase E3A, N-terminal zinc-binding domain (AZUL)"/>
    <property type="match status" value="1"/>
</dbReference>
<dbReference type="InterPro" id="IPR000569">
    <property type="entry name" value="HECT_dom"/>
</dbReference>
<keyword evidence="12" id="KW-0539">Nucleus</keyword>
<dbReference type="CDD" id="cd00078">
    <property type="entry name" value="HECTc"/>
    <property type="match status" value="1"/>
</dbReference>
<dbReference type="VEuPathDB" id="VectorBase:AALB017447"/>
<feature type="region of interest" description="Disordered" evidence="16">
    <location>
        <begin position="287"/>
        <end position="327"/>
    </location>
</feature>
<evidence type="ECO:0000256" key="3">
    <source>
        <dbReference type="ARBA" id="ARBA00022490"/>
    </source>
</evidence>
<dbReference type="FunFam" id="3.30.2160.10:FF:000004">
    <property type="entry name" value="probable E3 ubiquitin-protein ligase HERC4 isoform X1"/>
    <property type="match status" value="1"/>
</dbReference>
<dbReference type="GO" id="GO:0048731">
    <property type="term" value="P:system development"/>
    <property type="evidence" value="ECO:0007669"/>
    <property type="project" value="UniProtKB-ARBA"/>
</dbReference>
<dbReference type="InterPro" id="IPR042556">
    <property type="entry name" value="AZUL_sf"/>
</dbReference>
<dbReference type="GO" id="GO:0048511">
    <property type="term" value="P:rhythmic process"/>
    <property type="evidence" value="ECO:0007669"/>
    <property type="project" value="UniProtKB-KW"/>
</dbReference>
<feature type="compositionally biased region" description="Basic and acidic residues" evidence="16">
    <location>
        <begin position="1743"/>
        <end position="1759"/>
    </location>
</feature>
<dbReference type="SUPFAM" id="SSF56204">
    <property type="entry name" value="Hect, E3 ligase catalytic domain"/>
    <property type="match status" value="1"/>
</dbReference>
<evidence type="ECO:0000256" key="16">
    <source>
        <dbReference type="SAM" id="MobiDB-lite"/>
    </source>
</evidence>
<reference evidence="18 19" key="1">
    <citation type="journal article" date="2017" name="G3 (Bethesda)">
        <title>The Physical Genome Mapping of Anopheles albimanus Corrected Scaffold Misassemblies and Identified Interarm Rearrangements in Genus Anopheles.</title>
        <authorList>
            <person name="Artemov G.N."/>
            <person name="Peery A.N."/>
            <person name="Jiang X."/>
            <person name="Tu Z."/>
            <person name="Stegniy V.N."/>
            <person name="Sharakhova M.V."/>
            <person name="Sharakhov I.V."/>
        </authorList>
    </citation>
    <scope>NUCLEOTIDE SEQUENCE [LARGE SCALE GENOMIC DNA]</scope>
    <source>
        <strain evidence="18 19">ALBI9_A</strain>
    </source>
</reference>
<dbReference type="InterPro" id="IPR035983">
    <property type="entry name" value="Hect_E3_ubiquitin_ligase"/>
</dbReference>
<feature type="region of interest" description="Disordered" evidence="16">
    <location>
        <begin position="1743"/>
        <end position="1766"/>
    </location>
</feature>
<dbReference type="InterPro" id="IPR032353">
    <property type="entry name" value="AZUL"/>
</dbReference>
<evidence type="ECO:0000256" key="5">
    <source>
        <dbReference type="ARBA" id="ARBA00022679"/>
    </source>
</evidence>
<dbReference type="PANTHER" id="PTHR14663">
    <property type="entry name" value="METHYLTRANSFERASE NSUN7-RELATED"/>
    <property type="match status" value="1"/>
</dbReference>
<feature type="domain" description="HECT" evidence="17">
    <location>
        <begin position="678"/>
        <end position="1007"/>
    </location>
</feature>
<evidence type="ECO:0000256" key="7">
    <source>
        <dbReference type="ARBA" id="ARBA00022771"/>
    </source>
</evidence>
<feature type="compositionally biased region" description="Acidic residues" evidence="16">
    <location>
        <begin position="169"/>
        <end position="179"/>
    </location>
</feature>
<evidence type="ECO:0000256" key="4">
    <source>
        <dbReference type="ARBA" id="ARBA00022553"/>
    </source>
</evidence>
<dbReference type="GO" id="GO:0006511">
    <property type="term" value="P:ubiquitin-dependent protein catabolic process"/>
    <property type="evidence" value="ECO:0007669"/>
    <property type="project" value="UniProtKB-ARBA"/>
</dbReference>
<dbReference type="InterPro" id="IPR029063">
    <property type="entry name" value="SAM-dependent_MTases_sf"/>
</dbReference>
<comment type="subcellular location">
    <subcellularLocation>
        <location evidence="2">Cytoplasm</location>
    </subcellularLocation>
    <subcellularLocation>
        <location evidence="1">Nucleus</location>
    </subcellularLocation>
</comment>
<name>A0A182FB97_ANOAL</name>
<keyword evidence="3" id="KW-0963">Cytoplasm</keyword>
<dbReference type="Gene3D" id="3.90.1750.10">
    <property type="entry name" value="Hect, E3 ligase catalytic domains"/>
    <property type="match status" value="1"/>
</dbReference>
<dbReference type="STRING" id="7167.A0A182FB97"/>